<evidence type="ECO:0000256" key="6">
    <source>
        <dbReference type="SAM" id="MobiDB-lite"/>
    </source>
</evidence>
<evidence type="ECO:0000256" key="1">
    <source>
        <dbReference type="ARBA" id="ARBA00004229"/>
    </source>
</evidence>
<keyword evidence="8" id="KW-1185">Reference proteome</keyword>
<comment type="similarity">
    <text evidence="2">Belongs to the fucoxanthin chlorophyll protein family.</text>
</comment>
<keyword evidence="5" id="KW-0437">Light-harvesting polypeptide</keyword>
<keyword evidence="3" id="KW-0150">Chloroplast</keyword>
<dbReference type="Pfam" id="PF00504">
    <property type="entry name" value="Chloroa_b-bind"/>
    <property type="match status" value="1"/>
</dbReference>
<reference evidence="7 8" key="1">
    <citation type="submission" date="2024-10" db="EMBL/GenBank/DDBJ databases">
        <title>Updated reference genomes for cyclostephanoid diatoms.</title>
        <authorList>
            <person name="Roberts W.R."/>
            <person name="Alverson A.J."/>
        </authorList>
    </citation>
    <scope>NUCLEOTIDE SEQUENCE [LARGE SCALE GENOMIC DNA]</scope>
    <source>
        <strain evidence="7 8">AJA010-31</strain>
    </source>
</reference>
<dbReference type="InterPro" id="IPR022796">
    <property type="entry name" value="Chloroa_b-bind"/>
</dbReference>
<evidence type="ECO:0000313" key="8">
    <source>
        <dbReference type="Proteomes" id="UP001530400"/>
    </source>
</evidence>
<keyword evidence="4" id="KW-0934">Plastid</keyword>
<accession>A0ABD3NJ18</accession>
<feature type="region of interest" description="Disordered" evidence="6">
    <location>
        <begin position="213"/>
        <end position="249"/>
    </location>
</feature>
<dbReference type="GO" id="GO:0030076">
    <property type="term" value="C:light-harvesting complex"/>
    <property type="evidence" value="ECO:0007669"/>
    <property type="project" value="UniProtKB-KW"/>
</dbReference>
<evidence type="ECO:0000313" key="7">
    <source>
        <dbReference type="EMBL" id="KAL3774546.1"/>
    </source>
</evidence>
<feature type="region of interest" description="Disordered" evidence="6">
    <location>
        <begin position="1"/>
        <end position="41"/>
    </location>
</feature>
<comment type="subcellular location">
    <subcellularLocation>
        <location evidence="1">Plastid</location>
        <location evidence="1">Chloroplast</location>
    </subcellularLocation>
</comment>
<protein>
    <submittedName>
        <fullName evidence="7">Uncharacterized protein</fullName>
    </submittedName>
</protein>
<dbReference type="Proteomes" id="UP001530400">
    <property type="component" value="Unassembled WGS sequence"/>
</dbReference>
<dbReference type="AlphaFoldDB" id="A0ABD3NJ18"/>
<evidence type="ECO:0000256" key="4">
    <source>
        <dbReference type="ARBA" id="ARBA00022640"/>
    </source>
</evidence>
<dbReference type="EMBL" id="JALLPJ020001189">
    <property type="protein sequence ID" value="KAL3774546.1"/>
    <property type="molecule type" value="Genomic_DNA"/>
</dbReference>
<gene>
    <name evidence="7" type="ORF">ACHAWO_003997</name>
</gene>
<feature type="compositionally biased region" description="Low complexity" evidence="6">
    <location>
        <begin position="215"/>
        <end position="225"/>
    </location>
</feature>
<organism evidence="7 8">
    <name type="scientific">Cyclotella atomus</name>
    <dbReference type="NCBI Taxonomy" id="382360"/>
    <lineage>
        <taxon>Eukaryota</taxon>
        <taxon>Sar</taxon>
        <taxon>Stramenopiles</taxon>
        <taxon>Ochrophyta</taxon>
        <taxon>Bacillariophyta</taxon>
        <taxon>Coscinodiscophyceae</taxon>
        <taxon>Thalassiosirophycidae</taxon>
        <taxon>Stephanodiscales</taxon>
        <taxon>Stephanodiscaceae</taxon>
        <taxon>Cyclotella</taxon>
    </lineage>
</organism>
<dbReference type="Gene3D" id="1.10.3460.10">
    <property type="entry name" value="Chlorophyll a/b binding protein domain"/>
    <property type="match status" value="1"/>
</dbReference>
<comment type="caution">
    <text evidence="7">The sequence shown here is derived from an EMBL/GenBank/DDBJ whole genome shotgun (WGS) entry which is preliminary data.</text>
</comment>
<dbReference type="GO" id="GO:0009507">
    <property type="term" value="C:chloroplast"/>
    <property type="evidence" value="ECO:0007669"/>
    <property type="project" value="UniProtKB-SubCell"/>
</dbReference>
<evidence type="ECO:0000256" key="2">
    <source>
        <dbReference type="ARBA" id="ARBA00005933"/>
    </source>
</evidence>
<proteinExistence type="inferred from homology"/>
<evidence type="ECO:0000256" key="5">
    <source>
        <dbReference type="ARBA" id="ARBA00023243"/>
    </source>
</evidence>
<sequence length="272" mass="28883">MELGPKRAATPLGKESEGVSSVVDGSGKVDSGTGHNLSKEGKLSNTSVLDLNVTETVEALLGAVSRKHTEGIEESKRRLGTELVLEGTKRVVALPVWAGAKAAAGDKESNDGGLHFDCIDPKAKEQFPPSLPPLSPALPPSPLPKLAKATTSLRAFEDELGAQPPLGFFDPFGMLSGDCTQERFDRLRYVEIKHGRIAQLAFLGQIVTVPESTFPDPSTTLETPSTPSPTVLPPSSAPTPSPLPDLFRSLPSLESLSAPSCVMFPELKRARR</sequence>
<dbReference type="SUPFAM" id="SSF103511">
    <property type="entry name" value="Chlorophyll a-b binding protein"/>
    <property type="match status" value="1"/>
</dbReference>
<feature type="compositionally biased region" description="Pro residues" evidence="6">
    <location>
        <begin position="226"/>
        <end position="243"/>
    </location>
</feature>
<evidence type="ECO:0000256" key="3">
    <source>
        <dbReference type="ARBA" id="ARBA00022528"/>
    </source>
</evidence>
<feature type="compositionally biased region" description="Low complexity" evidence="6">
    <location>
        <begin position="18"/>
        <end position="32"/>
    </location>
</feature>
<name>A0ABD3NJ18_9STRA</name>